<keyword evidence="1" id="KW-0472">Membrane</keyword>
<gene>
    <name evidence="3" type="ORF">GALMADRAFT_1152028</name>
</gene>
<evidence type="ECO:0000259" key="2">
    <source>
        <dbReference type="Pfam" id="PF20151"/>
    </source>
</evidence>
<keyword evidence="1" id="KW-1133">Transmembrane helix</keyword>
<keyword evidence="4" id="KW-1185">Reference proteome</keyword>
<name>A0A067S966_GALM3</name>
<keyword evidence="1" id="KW-0812">Transmembrane</keyword>
<protein>
    <recommendedName>
        <fullName evidence="2">DUF6533 domain-containing protein</fullName>
    </recommendedName>
</protein>
<dbReference type="HOGENOM" id="CLU_2542745_0_0_1"/>
<dbReference type="AlphaFoldDB" id="A0A067S966"/>
<evidence type="ECO:0000313" key="4">
    <source>
        <dbReference type="Proteomes" id="UP000027222"/>
    </source>
</evidence>
<dbReference type="Pfam" id="PF20151">
    <property type="entry name" value="DUF6533"/>
    <property type="match status" value="1"/>
</dbReference>
<sequence length="83" mass="9832">MDNALFSTLKDSQVISYLWASSLTVLCYDTVQNLPQEITYIWRSKWSTPKFLYLFLRYWSIFVIIINLVAGLVVQRSIQVRHE</sequence>
<dbReference type="OrthoDB" id="2675435at2759"/>
<feature type="transmembrane region" description="Helical" evidence="1">
    <location>
        <begin position="51"/>
        <end position="74"/>
    </location>
</feature>
<organism evidence="3 4">
    <name type="scientific">Galerina marginata (strain CBS 339.88)</name>
    <dbReference type="NCBI Taxonomy" id="685588"/>
    <lineage>
        <taxon>Eukaryota</taxon>
        <taxon>Fungi</taxon>
        <taxon>Dikarya</taxon>
        <taxon>Basidiomycota</taxon>
        <taxon>Agaricomycotina</taxon>
        <taxon>Agaricomycetes</taxon>
        <taxon>Agaricomycetidae</taxon>
        <taxon>Agaricales</taxon>
        <taxon>Agaricineae</taxon>
        <taxon>Strophariaceae</taxon>
        <taxon>Galerina</taxon>
    </lineage>
</organism>
<proteinExistence type="predicted"/>
<dbReference type="Proteomes" id="UP000027222">
    <property type="component" value="Unassembled WGS sequence"/>
</dbReference>
<accession>A0A067S966</accession>
<reference evidence="4" key="1">
    <citation type="journal article" date="2014" name="Proc. Natl. Acad. Sci. U.S.A.">
        <title>Extensive sampling of basidiomycete genomes demonstrates inadequacy of the white-rot/brown-rot paradigm for wood decay fungi.</title>
        <authorList>
            <person name="Riley R."/>
            <person name="Salamov A.A."/>
            <person name="Brown D.W."/>
            <person name="Nagy L.G."/>
            <person name="Floudas D."/>
            <person name="Held B.W."/>
            <person name="Levasseur A."/>
            <person name="Lombard V."/>
            <person name="Morin E."/>
            <person name="Otillar R."/>
            <person name="Lindquist E.A."/>
            <person name="Sun H."/>
            <person name="LaButti K.M."/>
            <person name="Schmutz J."/>
            <person name="Jabbour D."/>
            <person name="Luo H."/>
            <person name="Baker S.E."/>
            <person name="Pisabarro A.G."/>
            <person name="Walton J.D."/>
            <person name="Blanchette R.A."/>
            <person name="Henrissat B."/>
            <person name="Martin F."/>
            <person name="Cullen D."/>
            <person name="Hibbett D.S."/>
            <person name="Grigoriev I.V."/>
        </authorList>
    </citation>
    <scope>NUCLEOTIDE SEQUENCE [LARGE SCALE GENOMIC DNA]</scope>
    <source>
        <strain evidence="4">CBS 339.88</strain>
    </source>
</reference>
<evidence type="ECO:0000256" key="1">
    <source>
        <dbReference type="SAM" id="Phobius"/>
    </source>
</evidence>
<evidence type="ECO:0000313" key="3">
    <source>
        <dbReference type="EMBL" id="KDR66452.1"/>
    </source>
</evidence>
<dbReference type="EMBL" id="KL142423">
    <property type="protein sequence ID" value="KDR66452.1"/>
    <property type="molecule type" value="Genomic_DNA"/>
</dbReference>
<feature type="domain" description="DUF6533" evidence="2">
    <location>
        <begin position="17"/>
        <end position="62"/>
    </location>
</feature>
<dbReference type="InterPro" id="IPR045340">
    <property type="entry name" value="DUF6533"/>
</dbReference>